<reference evidence="1 2" key="1">
    <citation type="submission" date="2024-06" db="EMBL/GenBank/DDBJ databases">
        <title>Complete genome of Phlyctema vagabunda strain 19-DSS-EL-015.</title>
        <authorList>
            <person name="Fiorenzani C."/>
        </authorList>
    </citation>
    <scope>NUCLEOTIDE SEQUENCE [LARGE SCALE GENOMIC DNA]</scope>
    <source>
        <strain evidence="1 2">19-DSS-EL-015</strain>
    </source>
</reference>
<organism evidence="1 2">
    <name type="scientific">Phlyctema vagabunda</name>
    <dbReference type="NCBI Taxonomy" id="108571"/>
    <lineage>
        <taxon>Eukaryota</taxon>
        <taxon>Fungi</taxon>
        <taxon>Dikarya</taxon>
        <taxon>Ascomycota</taxon>
        <taxon>Pezizomycotina</taxon>
        <taxon>Leotiomycetes</taxon>
        <taxon>Helotiales</taxon>
        <taxon>Dermateaceae</taxon>
        <taxon>Phlyctema</taxon>
    </lineage>
</organism>
<sequence>MKGLPSCSPEVLVRIYQICDDLSQVLTLASTCKYINSVLATHSSAIIYDFAKAEIRSFDDALMAVRATDLALKAYQSGCLPPLVSIQELSSASRKPNVQELQLVLNMQHLVQCIEYMFFTEDGMSNLFGYGSLPGDLREGPLEGEEEAWKDRFYRSVYRMFLAGALLSRAYLAPIFEAEKKGRTDFLSQTRTKDPIESFGGMTRRDVDFLREFSVYNFDVLNESETGIWKDSEYENIFGPFVSWLIEDGKKRPIPESSNSYGFGDTGTEDKSISGAVSELMCLITAYDYLDDVLSQKHGLDWIETEPKTSIHEGKIRKTCVILFGVFLPQEICMPALIEDSDRSSLIISQHPELKNTKGEALYGQFSVENVLAGLQSHSRSPNRDDPSGEHPDPPPLFELWLFALRHYLNLTFTSNAFWMWRECLWWQEVCGGMVFVYPDWAPLEPYIPGTVPWHVMD</sequence>
<protein>
    <submittedName>
        <fullName evidence="1">Dihydrodipicolinate synthetase family protein</fullName>
    </submittedName>
</protein>
<proteinExistence type="predicted"/>
<dbReference type="EMBL" id="JBFCZG010000004">
    <property type="protein sequence ID" value="KAL3423150.1"/>
    <property type="molecule type" value="Genomic_DNA"/>
</dbReference>
<evidence type="ECO:0000313" key="2">
    <source>
        <dbReference type="Proteomes" id="UP001629113"/>
    </source>
</evidence>
<evidence type="ECO:0000313" key="1">
    <source>
        <dbReference type="EMBL" id="KAL3423150.1"/>
    </source>
</evidence>
<dbReference type="Proteomes" id="UP001629113">
    <property type="component" value="Unassembled WGS sequence"/>
</dbReference>
<keyword evidence="2" id="KW-1185">Reference proteome</keyword>
<comment type="caution">
    <text evidence="1">The sequence shown here is derived from an EMBL/GenBank/DDBJ whole genome shotgun (WGS) entry which is preliminary data.</text>
</comment>
<gene>
    <name evidence="1" type="ORF">PVAG01_04897</name>
</gene>
<name>A0ABR4PII7_9HELO</name>
<accession>A0ABR4PII7</accession>